<dbReference type="GO" id="GO:0035613">
    <property type="term" value="F:RNA stem-loop binding"/>
    <property type="evidence" value="ECO:0007669"/>
    <property type="project" value="TreeGrafter"/>
</dbReference>
<evidence type="ECO:0000256" key="1">
    <source>
        <dbReference type="ARBA" id="ARBA00000900"/>
    </source>
</evidence>
<dbReference type="Pfam" id="PF21206">
    <property type="entry name" value="Roquin_1_2-like_ROQ"/>
    <property type="match status" value="1"/>
</dbReference>
<feature type="region of interest" description="Disordered" evidence="10">
    <location>
        <begin position="443"/>
        <end position="489"/>
    </location>
</feature>
<dbReference type="InterPro" id="IPR000571">
    <property type="entry name" value="Znf_CCCH"/>
</dbReference>
<evidence type="ECO:0000256" key="9">
    <source>
        <dbReference type="SAM" id="Coils"/>
    </source>
</evidence>
<feature type="zinc finger region" description="C3H1-type" evidence="8">
    <location>
        <begin position="408"/>
        <end position="436"/>
    </location>
</feature>
<dbReference type="AlphaFoldDB" id="A0AAD9KAC9"/>
<dbReference type="InterPro" id="IPR013083">
    <property type="entry name" value="Znf_RING/FYVE/PHD"/>
</dbReference>
<name>A0AAD9KAC9_9ANNE</name>
<evidence type="ECO:0000259" key="11">
    <source>
        <dbReference type="PROSITE" id="PS50089"/>
    </source>
</evidence>
<feature type="region of interest" description="Disordered" evidence="10">
    <location>
        <begin position="1085"/>
        <end position="1108"/>
    </location>
</feature>
<comment type="catalytic activity">
    <reaction evidence="1">
        <text>S-ubiquitinyl-[E2 ubiquitin-conjugating enzyme]-L-cysteine + [acceptor protein]-L-lysine = [E2 ubiquitin-conjugating enzyme]-L-cysteine + N(6)-ubiquitinyl-[acceptor protein]-L-lysine.</text>
        <dbReference type="EC" id="2.3.2.27"/>
    </reaction>
</comment>
<organism evidence="13 14">
    <name type="scientific">Paralvinella palmiformis</name>
    <dbReference type="NCBI Taxonomy" id="53620"/>
    <lineage>
        <taxon>Eukaryota</taxon>
        <taxon>Metazoa</taxon>
        <taxon>Spiralia</taxon>
        <taxon>Lophotrochozoa</taxon>
        <taxon>Annelida</taxon>
        <taxon>Polychaeta</taxon>
        <taxon>Sedentaria</taxon>
        <taxon>Canalipalpata</taxon>
        <taxon>Terebellida</taxon>
        <taxon>Terebelliformia</taxon>
        <taxon>Alvinellidae</taxon>
        <taxon>Paralvinella</taxon>
    </lineage>
</organism>
<dbReference type="PROSITE" id="PS00518">
    <property type="entry name" value="ZF_RING_1"/>
    <property type="match status" value="1"/>
</dbReference>
<accession>A0AAD9KAC9</accession>
<dbReference type="SMART" id="SM00184">
    <property type="entry name" value="RING"/>
    <property type="match status" value="1"/>
</dbReference>
<dbReference type="GO" id="GO:0000209">
    <property type="term" value="P:protein polyubiquitination"/>
    <property type="evidence" value="ECO:0007669"/>
    <property type="project" value="TreeGrafter"/>
</dbReference>
<dbReference type="FunFam" id="4.10.1000.10:FF:000003">
    <property type="entry name" value="Zinc finger CCCH domain-containing protein"/>
    <property type="match status" value="1"/>
</dbReference>
<dbReference type="SUPFAM" id="SSF57850">
    <property type="entry name" value="RING/U-box"/>
    <property type="match status" value="1"/>
</dbReference>
<dbReference type="GO" id="GO:0000932">
    <property type="term" value="C:P-body"/>
    <property type="evidence" value="ECO:0007669"/>
    <property type="project" value="UniProtKB-SubCell"/>
</dbReference>
<dbReference type="EMBL" id="JAODUP010000021">
    <property type="protein sequence ID" value="KAK2168048.1"/>
    <property type="molecule type" value="Genomic_DNA"/>
</dbReference>
<dbReference type="InterPro" id="IPR036855">
    <property type="entry name" value="Znf_CCCH_sf"/>
</dbReference>
<dbReference type="PROSITE" id="PS50089">
    <property type="entry name" value="ZF_RING_2"/>
    <property type="match status" value="1"/>
</dbReference>
<dbReference type="GO" id="GO:0061630">
    <property type="term" value="F:ubiquitin protein ligase activity"/>
    <property type="evidence" value="ECO:0007669"/>
    <property type="project" value="UniProtKB-EC"/>
</dbReference>
<dbReference type="InterPro" id="IPR041523">
    <property type="entry name" value="ROQ_II"/>
</dbReference>
<sequence>MPVQMQQWTEYLSCPVCRSMFGIAKHRPISLACGHTICKMCIGELKQKNCPFDDNVISKDVDKLPVNLALLQLVGAALPECQDEAPTSNLAENTYYNSCKKYMEELAIFLKAETSGTSASSTALLSRPMQRKLVALVSSQLVEEEGRLRAMRAARSLGERAVTELILQHQNQQQLSANLWAAVRARGCQFLGPAMQEEVLKLILLALEDGSALSRKVLVLFVVQRLEAQYPQASKTAIGHVVQLLYRASCFKVTKRHEESSLMQLKEEIRTYEALRHEHDAQIIQIATEAGLRISPEQWSSLLYGDTTHKSQMQSIIDKLQTPQSFSQSVQELIVTLQRIGDPGNLTRLEPHLDLLSNIDPSPESPAPSWENLEAVLKAVKTVVQGLVDYIQHCNLHKLESGPAQNTKYKTSLCRDFVQKGNCPRGASCTFAHSQEELERYRVRHRKPQKKQFAEPAAKGPPQQQRDSKSGVKLRSPEEPELPQAITNPMELNEMSPQEELTPSQPVDSLSNNQTKVYSLTIPVAKAMPMSQKGHHMKQMIYTSPTVARMEPPPEVIPIARQANIIQKRGIQVSGVGPTMGMVSLERNNRIATTASSGSVLYGIQPIGSDGQAVPEAISPTHALHVLRESPYYHTPPGDPPLPINAIQASAISANPQRQPQFRGGRPPCPVTDYRVKVDKAKECAPIRMMPPNPFTGDYYRRQLDTEAYSQISEASHLEVLHRRKDELIQQLNKTKHFVSTPRSETMSVSNCSLQNNGDNTSSMFSSSVTMSHMSLGSVMSSVCQPYMVVSQDVIDAPTILQLPMSVVNSVVMPQSSLDNSAQEPAMMATSSDVDDDDVYLPWSGDELVSSTQMMAEAVISIEDELQDESGFTLTNIVPSQPPELDPIRDPLEDDDEFIPFQEHATVSKYGPISRLGHTSRMKNTGPLQVTAAQPKRQVMPVTAVTPIQRPYPISIEVPSQFCGSPAREHSLASNNHQKDPNGYGIAASLPTAFIQPSLIKAGLSSSLLVSGLPSEGDSMWNLKEKMLNMPGSSNPVSSSSPEQDQICHELAELTRQIDHLEMSEHDRLSRELQAVKMRIQEAERQRGLDLLGSQKREKQLEKATDKQ</sequence>
<dbReference type="GO" id="GO:0003729">
    <property type="term" value="F:mRNA binding"/>
    <property type="evidence" value="ECO:0007669"/>
    <property type="project" value="TreeGrafter"/>
</dbReference>
<keyword evidence="5 8" id="KW-0479">Metal-binding</keyword>
<evidence type="ECO:0000256" key="5">
    <source>
        <dbReference type="ARBA" id="ARBA00022723"/>
    </source>
</evidence>
<comment type="subcellular location">
    <subcellularLocation>
        <location evidence="2">Cytoplasm</location>
        <location evidence="2">P-body</location>
    </subcellularLocation>
</comment>
<feature type="domain" description="RING-type" evidence="11">
    <location>
        <begin position="14"/>
        <end position="54"/>
    </location>
</feature>
<keyword evidence="6 8" id="KW-0863">Zinc-finger</keyword>
<dbReference type="GO" id="GO:0006511">
    <property type="term" value="P:ubiquitin-dependent protein catabolic process"/>
    <property type="evidence" value="ECO:0007669"/>
    <property type="project" value="TreeGrafter"/>
</dbReference>
<dbReference type="GO" id="GO:0000288">
    <property type="term" value="P:nuclear-transcribed mRNA catabolic process, deadenylation-dependent decay"/>
    <property type="evidence" value="ECO:0007669"/>
    <property type="project" value="TreeGrafter"/>
</dbReference>
<evidence type="ECO:0000313" key="14">
    <source>
        <dbReference type="Proteomes" id="UP001208570"/>
    </source>
</evidence>
<evidence type="ECO:0000256" key="3">
    <source>
        <dbReference type="ARBA" id="ARBA00012483"/>
    </source>
</evidence>
<evidence type="ECO:0000313" key="13">
    <source>
        <dbReference type="EMBL" id="KAK2168048.1"/>
    </source>
</evidence>
<dbReference type="GO" id="GO:0003725">
    <property type="term" value="F:double-stranded RNA binding"/>
    <property type="evidence" value="ECO:0007669"/>
    <property type="project" value="TreeGrafter"/>
</dbReference>
<evidence type="ECO:0000256" key="4">
    <source>
        <dbReference type="ARBA" id="ARBA00022679"/>
    </source>
</evidence>
<dbReference type="FunFam" id="1.20.120.1790:FF:000001">
    <property type="entry name" value="roquin-1 isoform X1"/>
    <property type="match status" value="1"/>
</dbReference>
<dbReference type="InterPro" id="IPR001841">
    <property type="entry name" value="Znf_RING"/>
</dbReference>
<reference evidence="13" key="1">
    <citation type="journal article" date="2023" name="Mol. Biol. Evol.">
        <title>Third-Generation Sequencing Reveals the Adaptive Role of the Epigenome in Three Deep-Sea Polychaetes.</title>
        <authorList>
            <person name="Perez M."/>
            <person name="Aroh O."/>
            <person name="Sun Y."/>
            <person name="Lan Y."/>
            <person name="Juniper S.K."/>
            <person name="Young C.R."/>
            <person name="Angers B."/>
            <person name="Qian P.Y."/>
        </authorList>
    </citation>
    <scope>NUCLEOTIDE SEQUENCE</scope>
    <source>
        <strain evidence="13">P08H-3</strain>
    </source>
</reference>
<dbReference type="Pfam" id="PF00642">
    <property type="entry name" value="zf-CCCH"/>
    <property type="match status" value="1"/>
</dbReference>
<evidence type="ECO:0000259" key="12">
    <source>
        <dbReference type="PROSITE" id="PS50103"/>
    </source>
</evidence>
<evidence type="ECO:0000256" key="2">
    <source>
        <dbReference type="ARBA" id="ARBA00004201"/>
    </source>
</evidence>
<dbReference type="Proteomes" id="UP001208570">
    <property type="component" value="Unassembled WGS sequence"/>
</dbReference>
<feature type="domain" description="C3H1-type" evidence="12">
    <location>
        <begin position="408"/>
        <end position="436"/>
    </location>
</feature>
<evidence type="ECO:0000256" key="10">
    <source>
        <dbReference type="SAM" id="MobiDB-lite"/>
    </source>
</evidence>
<dbReference type="EC" id="2.3.2.27" evidence="3"/>
<evidence type="ECO:0000256" key="6">
    <source>
        <dbReference type="ARBA" id="ARBA00022771"/>
    </source>
</evidence>
<keyword evidence="9" id="KW-0175">Coiled coil</keyword>
<feature type="compositionally biased region" description="Basic and acidic residues" evidence="10">
    <location>
        <begin position="466"/>
        <end position="478"/>
    </location>
</feature>
<dbReference type="PANTHER" id="PTHR13139">
    <property type="entry name" value="RING FINGER AND CCCH-TYPE ZINC FINGER DOMAIN-CONTAINING PROTEIN"/>
    <property type="match status" value="1"/>
</dbReference>
<proteinExistence type="predicted"/>
<feature type="coiled-coil region" evidence="9">
    <location>
        <begin position="255"/>
        <end position="282"/>
    </location>
</feature>
<dbReference type="Gene3D" id="4.10.1000.10">
    <property type="entry name" value="Zinc finger, CCCH-type"/>
    <property type="match status" value="1"/>
</dbReference>
<dbReference type="SUPFAM" id="SSF90229">
    <property type="entry name" value="CCCH zinc finger"/>
    <property type="match status" value="1"/>
</dbReference>
<dbReference type="InterPro" id="IPR017907">
    <property type="entry name" value="Znf_RING_CS"/>
</dbReference>
<dbReference type="PANTHER" id="PTHR13139:SF54">
    <property type="entry name" value="RING-TYPE E3 UBIQUITIN TRANSFERASE"/>
    <property type="match status" value="1"/>
</dbReference>
<dbReference type="GO" id="GO:0010494">
    <property type="term" value="C:cytoplasmic stress granule"/>
    <property type="evidence" value="ECO:0007669"/>
    <property type="project" value="TreeGrafter"/>
</dbReference>
<dbReference type="Gene3D" id="1.20.120.1790">
    <property type="match status" value="1"/>
</dbReference>
<feature type="compositionally biased region" description="Basic and acidic residues" evidence="10">
    <location>
        <begin position="1095"/>
        <end position="1108"/>
    </location>
</feature>
<dbReference type="SMART" id="SM00356">
    <property type="entry name" value="ZnF_C3H1"/>
    <property type="match status" value="1"/>
</dbReference>
<dbReference type="FunFam" id="3.30.40.10:FF:000047">
    <property type="entry name" value="Roquin-2 isoform 1"/>
    <property type="match status" value="1"/>
</dbReference>
<evidence type="ECO:0000256" key="7">
    <source>
        <dbReference type="ARBA" id="ARBA00022833"/>
    </source>
</evidence>
<dbReference type="GO" id="GO:0008270">
    <property type="term" value="F:zinc ion binding"/>
    <property type="evidence" value="ECO:0007669"/>
    <property type="project" value="UniProtKB-KW"/>
</dbReference>
<dbReference type="Pfam" id="PF18386">
    <property type="entry name" value="ROQ_II"/>
    <property type="match status" value="1"/>
</dbReference>
<keyword evidence="4" id="KW-0808">Transferase</keyword>
<gene>
    <name evidence="13" type="ORF">LSH36_21g09011</name>
</gene>
<keyword evidence="14" id="KW-1185">Reference proteome</keyword>
<dbReference type="Gene3D" id="3.30.40.10">
    <property type="entry name" value="Zinc/RING finger domain, C3HC4 (zinc finger)"/>
    <property type="match status" value="1"/>
</dbReference>
<protein>
    <recommendedName>
        <fullName evidence="3">RING-type E3 ubiquitin transferase</fullName>
        <ecNumber evidence="3">2.3.2.27</ecNumber>
    </recommendedName>
</protein>
<keyword evidence="7 8" id="KW-0862">Zinc</keyword>
<evidence type="ECO:0000256" key="8">
    <source>
        <dbReference type="PROSITE-ProRule" id="PRU00723"/>
    </source>
</evidence>
<dbReference type="InterPro" id="IPR048575">
    <property type="entry name" value="Roquin_1_2-like_ROQ"/>
</dbReference>
<comment type="caution">
    <text evidence="13">The sequence shown here is derived from an EMBL/GenBank/DDBJ whole genome shotgun (WGS) entry which is preliminary data.</text>
</comment>
<dbReference type="InterPro" id="IPR052249">
    <property type="entry name" value="Roquin_domain"/>
</dbReference>
<dbReference type="PROSITE" id="PS50103">
    <property type="entry name" value="ZF_C3H1"/>
    <property type="match status" value="1"/>
</dbReference>